<evidence type="ECO:0000313" key="13">
    <source>
        <dbReference type="EMBL" id="OYQ33629.1"/>
    </source>
</evidence>
<keyword evidence="14" id="KW-1185">Reference proteome</keyword>
<dbReference type="SUPFAM" id="SSF54690">
    <property type="entry name" value="Molybdopterin synthase subunit MoaE"/>
    <property type="match status" value="1"/>
</dbReference>
<dbReference type="InterPro" id="IPR003448">
    <property type="entry name" value="Mopterin_biosynth_MoaE"/>
</dbReference>
<evidence type="ECO:0000256" key="8">
    <source>
        <dbReference type="ARBA" id="ARBA00029745"/>
    </source>
</evidence>
<evidence type="ECO:0000256" key="9">
    <source>
        <dbReference type="ARBA" id="ARBA00030407"/>
    </source>
</evidence>
<reference evidence="13 14" key="1">
    <citation type="submission" date="2017-07" db="EMBL/GenBank/DDBJ databases">
        <title>Niveispirillum cyanobacteriorum sp. nov., isolated from cyanobacterial aggregates in a eutrophic lake.</title>
        <authorList>
            <person name="Cai H."/>
        </authorList>
    </citation>
    <scope>NUCLEOTIDE SEQUENCE [LARGE SCALE GENOMIC DNA]</scope>
    <source>
        <strain evidence="14">TH1-14</strain>
    </source>
</reference>
<name>A0A255YWS0_9PROT</name>
<dbReference type="Proteomes" id="UP000216998">
    <property type="component" value="Unassembled WGS sequence"/>
</dbReference>
<dbReference type="EC" id="2.8.1.12" evidence="3"/>
<accession>A0A255YWS0</accession>
<evidence type="ECO:0000256" key="12">
    <source>
        <dbReference type="ARBA" id="ARBA00049878"/>
    </source>
</evidence>
<evidence type="ECO:0000256" key="3">
    <source>
        <dbReference type="ARBA" id="ARBA00011950"/>
    </source>
</evidence>
<comment type="similarity">
    <text evidence="2">Belongs to the MoaE family.</text>
</comment>
<dbReference type="Gene3D" id="3.90.1170.40">
    <property type="entry name" value="Molybdopterin biosynthesis MoaE subunit"/>
    <property type="match status" value="1"/>
</dbReference>
<dbReference type="EMBL" id="NOXU01000030">
    <property type="protein sequence ID" value="OYQ33629.1"/>
    <property type="molecule type" value="Genomic_DNA"/>
</dbReference>
<comment type="caution">
    <text evidence="13">The sequence shown here is derived from an EMBL/GenBank/DDBJ whole genome shotgun (WGS) entry which is preliminary data.</text>
</comment>
<gene>
    <name evidence="13" type="ORF">CHU95_14745</name>
</gene>
<dbReference type="Pfam" id="PF02391">
    <property type="entry name" value="MoaE"/>
    <property type="match status" value="1"/>
</dbReference>
<organism evidence="13 14">
    <name type="scientific">Niveispirillum lacus</name>
    <dbReference type="NCBI Taxonomy" id="1981099"/>
    <lineage>
        <taxon>Bacteria</taxon>
        <taxon>Pseudomonadati</taxon>
        <taxon>Pseudomonadota</taxon>
        <taxon>Alphaproteobacteria</taxon>
        <taxon>Rhodospirillales</taxon>
        <taxon>Azospirillaceae</taxon>
        <taxon>Niveispirillum</taxon>
    </lineage>
</organism>
<comment type="pathway">
    <text evidence="1">Cofactor biosynthesis; molybdopterin biosynthesis.</text>
</comment>
<evidence type="ECO:0000256" key="2">
    <source>
        <dbReference type="ARBA" id="ARBA00005426"/>
    </source>
</evidence>
<evidence type="ECO:0000256" key="1">
    <source>
        <dbReference type="ARBA" id="ARBA00005046"/>
    </source>
</evidence>
<evidence type="ECO:0000256" key="6">
    <source>
        <dbReference type="ARBA" id="ARBA00025448"/>
    </source>
</evidence>
<evidence type="ECO:0000256" key="4">
    <source>
        <dbReference type="ARBA" id="ARBA00013858"/>
    </source>
</evidence>
<comment type="function">
    <text evidence="6">Converts molybdopterin precursor Z into molybdopterin. This requires the incorporation of two sulfur atoms into precursor Z to generate a dithiolene group. The sulfur is provided by MoaD.</text>
</comment>
<comment type="catalytic activity">
    <reaction evidence="12">
        <text>2 [molybdopterin-synthase sulfur-carrier protein]-C-terminal-Gly-aminoethanethioate + cyclic pyranopterin phosphate + H2O = molybdopterin + 2 [molybdopterin-synthase sulfur-carrier protein]-C-terminal Gly-Gly + 2 H(+)</text>
        <dbReference type="Rhea" id="RHEA:26333"/>
        <dbReference type="Rhea" id="RHEA-COMP:12202"/>
        <dbReference type="Rhea" id="RHEA-COMP:19907"/>
        <dbReference type="ChEBI" id="CHEBI:15377"/>
        <dbReference type="ChEBI" id="CHEBI:15378"/>
        <dbReference type="ChEBI" id="CHEBI:58698"/>
        <dbReference type="ChEBI" id="CHEBI:59648"/>
        <dbReference type="ChEBI" id="CHEBI:90778"/>
        <dbReference type="ChEBI" id="CHEBI:232372"/>
        <dbReference type="EC" id="2.8.1.12"/>
    </reaction>
</comment>
<evidence type="ECO:0000256" key="11">
    <source>
        <dbReference type="ARBA" id="ARBA00032474"/>
    </source>
</evidence>
<keyword evidence="5" id="KW-0501">Molybdenum cofactor biosynthesis</keyword>
<dbReference type="RefSeq" id="WP_094457072.1">
    <property type="nucleotide sequence ID" value="NZ_NOXU01000030.1"/>
</dbReference>
<evidence type="ECO:0000256" key="7">
    <source>
        <dbReference type="ARBA" id="ARBA00026066"/>
    </source>
</evidence>
<evidence type="ECO:0000256" key="10">
    <source>
        <dbReference type="ARBA" id="ARBA00030781"/>
    </source>
</evidence>
<proteinExistence type="inferred from homology"/>
<comment type="subunit">
    <text evidence="7">Heterotetramer of 2 MoaD subunits and 2 MoaE subunits. Also stable as homodimer. The enzyme changes between these two forms during catalysis.</text>
</comment>
<dbReference type="GO" id="GO:0006777">
    <property type="term" value="P:Mo-molybdopterin cofactor biosynthetic process"/>
    <property type="evidence" value="ECO:0007669"/>
    <property type="project" value="UniProtKB-KW"/>
</dbReference>
<sequence length="155" mass="17217">MSVRVQQQDFDIGAELAALSDGDTGIGGVCCFTGLVRDLHPQAGEAAGTVRALTLEHYPGMTERQLEAIETEARTRWPLSASLIIHRFGRMEPGERIVLVACASAHREAAFDACRFIMDWLKTKAPFWKLEETDRSGERWVAARESDENAAGRWV</sequence>
<dbReference type="InterPro" id="IPR036563">
    <property type="entry name" value="MoaE_sf"/>
</dbReference>
<dbReference type="PANTHER" id="PTHR23404">
    <property type="entry name" value="MOLYBDOPTERIN SYNTHASE RELATED"/>
    <property type="match status" value="1"/>
</dbReference>
<protein>
    <recommendedName>
        <fullName evidence="4">Molybdopterin synthase catalytic subunit</fullName>
        <ecNumber evidence="3">2.8.1.12</ecNumber>
    </recommendedName>
    <alternativeName>
        <fullName evidence="10">MPT synthase subunit 2</fullName>
    </alternativeName>
    <alternativeName>
        <fullName evidence="8">Molybdenum cofactor biosynthesis protein E</fullName>
    </alternativeName>
    <alternativeName>
        <fullName evidence="9">Molybdopterin-converting factor large subunit</fullName>
    </alternativeName>
    <alternativeName>
        <fullName evidence="11">Molybdopterin-converting factor subunit 2</fullName>
    </alternativeName>
</protein>
<dbReference type="AlphaFoldDB" id="A0A255YWS0"/>
<dbReference type="CDD" id="cd00756">
    <property type="entry name" value="MoaE"/>
    <property type="match status" value="1"/>
</dbReference>
<evidence type="ECO:0000256" key="5">
    <source>
        <dbReference type="ARBA" id="ARBA00023150"/>
    </source>
</evidence>
<dbReference type="GO" id="GO:0030366">
    <property type="term" value="F:molybdopterin synthase activity"/>
    <property type="evidence" value="ECO:0007669"/>
    <property type="project" value="UniProtKB-EC"/>
</dbReference>
<dbReference type="OrthoDB" id="9803224at2"/>
<evidence type="ECO:0000313" key="14">
    <source>
        <dbReference type="Proteomes" id="UP000216998"/>
    </source>
</evidence>
<dbReference type="UniPathway" id="UPA00344"/>